<dbReference type="Proteomes" id="UP000031967">
    <property type="component" value="Unassembled WGS sequence"/>
</dbReference>
<sequence>MDATVAETIDIIVSNLKSVRGIAGVVLGGSRAKGTHTPKSDIDIGIYYESEQAFDLQELGRIATALDDEHREGLMTKIGEWGPWINGGGWLNVRGMPVDFLLRDVRKVSRVIDDCLAGEVTIDYYPGHPHGFVNAIYMAEAALCRILWDAQGAVQELKAKTSPYSPALKKAVIAKFLWEASFSLIFARKSVLRKDAYHAAGCCFRSVSCLNQALFALNECYWMNETGAMDIIGSFAALPHRYTERVNEVFTRISAEPEAITEAVSLLQHIVREVEQIAG</sequence>
<organism evidence="2 3">
    <name type="scientific">Gordoniibacillus kamchatkensis</name>
    <dbReference type="NCBI Taxonomy" id="1590651"/>
    <lineage>
        <taxon>Bacteria</taxon>
        <taxon>Bacillati</taxon>
        <taxon>Bacillota</taxon>
        <taxon>Bacilli</taxon>
        <taxon>Bacillales</taxon>
        <taxon>Paenibacillaceae</taxon>
        <taxon>Gordoniibacillus</taxon>
    </lineage>
</organism>
<feature type="domain" description="Polymerase nucleotidyl transferase" evidence="1">
    <location>
        <begin position="15"/>
        <end position="61"/>
    </location>
</feature>
<reference evidence="2 3" key="1">
    <citation type="submission" date="2014-12" db="EMBL/GenBank/DDBJ databases">
        <title>Draft genome sequence of Paenibacillus kamchatkensis strain B-2647.</title>
        <authorList>
            <person name="Karlyshev A.V."/>
            <person name="Kudryashova E.B."/>
        </authorList>
    </citation>
    <scope>NUCLEOTIDE SEQUENCE [LARGE SCALE GENOMIC DNA]</scope>
    <source>
        <strain evidence="2 3">VKM B-2647</strain>
    </source>
</reference>
<accession>A0ABR5AGD7</accession>
<dbReference type="InterPro" id="IPR043519">
    <property type="entry name" value="NT_sf"/>
</dbReference>
<dbReference type="SUPFAM" id="SSF81301">
    <property type="entry name" value="Nucleotidyltransferase"/>
    <property type="match status" value="1"/>
</dbReference>
<comment type="caution">
    <text evidence="2">The sequence shown here is derived from an EMBL/GenBank/DDBJ whole genome shotgun (WGS) entry which is preliminary data.</text>
</comment>
<dbReference type="EMBL" id="JXAK01000027">
    <property type="protein sequence ID" value="KIL40067.1"/>
    <property type="molecule type" value="Genomic_DNA"/>
</dbReference>
<dbReference type="RefSeq" id="WP_041048574.1">
    <property type="nucleotide sequence ID" value="NZ_JXAK01000027.1"/>
</dbReference>
<dbReference type="Gene3D" id="3.30.460.10">
    <property type="entry name" value="Beta Polymerase, domain 2"/>
    <property type="match status" value="1"/>
</dbReference>
<dbReference type="Pfam" id="PF01909">
    <property type="entry name" value="NTP_transf_2"/>
    <property type="match status" value="1"/>
</dbReference>
<evidence type="ECO:0000313" key="3">
    <source>
        <dbReference type="Proteomes" id="UP000031967"/>
    </source>
</evidence>
<gene>
    <name evidence="2" type="ORF">SD70_16230</name>
</gene>
<protein>
    <submittedName>
        <fullName evidence="2">DNA polymerase subunit beta</fullName>
    </submittedName>
</protein>
<name>A0ABR5AGD7_9BACL</name>
<dbReference type="InterPro" id="IPR002934">
    <property type="entry name" value="Polymerase_NTP_transf_dom"/>
</dbReference>
<proteinExistence type="predicted"/>
<evidence type="ECO:0000313" key="2">
    <source>
        <dbReference type="EMBL" id="KIL40067.1"/>
    </source>
</evidence>
<keyword evidence="3" id="KW-1185">Reference proteome</keyword>
<dbReference type="CDD" id="cd05403">
    <property type="entry name" value="NT_KNTase_like"/>
    <property type="match status" value="1"/>
</dbReference>
<evidence type="ECO:0000259" key="1">
    <source>
        <dbReference type="Pfam" id="PF01909"/>
    </source>
</evidence>